<dbReference type="EMBL" id="DAAUZY010000001">
    <property type="protein sequence ID" value="HAF3780589.1"/>
    <property type="molecule type" value="Genomic_DNA"/>
</dbReference>
<evidence type="ECO:0000313" key="1">
    <source>
        <dbReference type="EMBL" id="HAF3780589.1"/>
    </source>
</evidence>
<dbReference type="Pfam" id="PF06486">
    <property type="entry name" value="DUF1093"/>
    <property type="match status" value="1"/>
</dbReference>
<dbReference type="AlphaFoldDB" id="A0A746HW34"/>
<reference evidence="1" key="2">
    <citation type="submission" date="2020-02" db="EMBL/GenBank/DDBJ databases">
        <authorList>
            <consortium name="NCBI Pathogen Detection Project"/>
        </authorList>
    </citation>
    <scope>NUCLEOTIDE SEQUENCE</scope>
    <source>
        <strain evidence="1">MA.BD-OM-2007-08-002990</strain>
        <strain evidence="2">MA.BD-PM-2007-01-000703</strain>
    </source>
</reference>
<gene>
    <name evidence="2" type="ORF">G8C28_000984</name>
    <name evidence="1" type="ORF">G8C30_000316</name>
</gene>
<dbReference type="NCBIfam" id="TIGR01655">
    <property type="entry name" value="yxeA_fam"/>
    <property type="match status" value="1"/>
</dbReference>
<dbReference type="PANTHER" id="PTHR36433">
    <property type="entry name" value="HYPOTHETICAL CYTOSOLIC PROTEIN"/>
    <property type="match status" value="1"/>
</dbReference>
<dbReference type="Gene3D" id="2.40.50.480">
    <property type="match status" value="1"/>
</dbReference>
<dbReference type="InterPro" id="IPR036166">
    <property type="entry name" value="YxeA-like_sf"/>
</dbReference>
<dbReference type="SUPFAM" id="SSF159121">
    <property type="entry name" value="BC4932-like"/>
    <property type="match status" value="1"/>
</dbReference>
<sequence length="125" mass="14345">MQNITKRSLQIIVGVIIFSVIFNADDIIKMVKRIGSESYYVRISAAHSVSNAHNFWKYTYLTEAYSATGTEKSLEFTASHVLRSGAYLRIYVRNNADVISWEEIPLYAIPPDARKRLREKNPSMQ</sequence>
<name>A0A746HW34_SALER</name>
<protein>
    <submittedName>
        <fullName evidence="1">YxeA family protein</fullName>
    </submittedName>
</protein>
<dbReference type="InterPro" id="IPR006542">
    <property type="entry name" value="DUF1093"/>
</dbReference>
<accession>A0A746HW34</accession>
<comment type="caution">
    <text evidence="1">The sequence shown here is derived from an EMBL/GenBank/DDBJ whole genome shotgun (WGS) entry which is preliminary data.</text>
</comment>
<dbReference type="EMBL" id="DAAVKQ010000002">
    <property type="protein sequence ID" value="HAF5258425.1"/>
    <property type="molecule type" value="Genomic_DNA"/>
</dbReference>
<reference evidence="1" key="1">
    <citation type="journal article" date="2018" name="Genome Biol.">
        <title>SKESA: strategic k-mer extension for scrupulous assemblies.</title>
        <authorList>
            <person name="Souvorov A."/>
            <person name="Agarwala R."/>
            <person name="Lipman D.J."/>
        </authorList>
    </citation>
    <scope>NUCLEOTIDE SEQUENCE</scope>
    <source>
        <strain evidence="1">MA.BD-OM-2007-08-002990</strain>
        <strain evidence="2">MA.BD-PM-2007-01-000703</strain>
    </source>
</reference>
<dbReference type="PANTHER" id="PTHR36433:SF2">
    <property type="entry name" value="YXEA FAMILY PROTEIN"/>
    <property type="match status" value="1"/>
</dbReference>
<evidence type="ECO:0000313" key="2">
    <source>
        <dbReference type="EMBL" id="HAF5258425.1"/>
    </source>
</evidence>
<organism evidence="1">
    <name type="scientific">Salmonella enterica</name>
    <name type="common">Salmonella choleraesuis</name>
    <dbReference type="NCBI Taxonomy" id="28901"/>
    <lineage>
        <taxon>Bacteria</taxon>
        <taxon>Pseudomonadati</taxon>
        <taxon>Pseudomonadota</taxon>
        <taxon>Gammaproteobacteria</taxon>
        <taxon>Enterobacterales</taxon>
        <taxon>Enterobacteriaceae</taxon>
        <taxon>Salmonella</taxon>
    </lineage>
</organism>
<proteinExistence type="predicted"/>